<proteinExistence type="predicted"/>
<dbReference type="Proteomes" id="UP000236569">
    <property type="component" value="Unassembled WGS sequence"/>
</dbReference>
<evidence type="ECO:0000313" key="1">
    <source>
        <dbReference type="EMBL" id="GBF05866.1"/>
    </source>
</evidence>
<comment type="caution">
    <text evidence="1">The sequence shown here is derived from an EMBL/GenBank/DDBJ whole genome shotgun (WGS) entry which is preliminary data.</text>
</comment>
<dbReference type="EMBL" id="BFAG01000006">
    <property type="protein sequence ID" value="GBF05866.1"/>
    <property type="molecule type" value="Genomic_DNA"/>
</dbReference>
<gene>
    <name evidence="1" type="ORF">DAERI_060126</name>
</gene>
<accession>A0A2I9D5E0</accession>
<dbReference type="OrthoDB" id="714422at2"/>
<evidence type="ECO:0000313" key="2">
    <source>
        <dbReference type="Proteomes" id="UP000236569"/>
    </source>
</evidence>
<protein>
    <submittedName>
        <fullName evidence="1">Uncharacterized protein</fullName>
    </submittedName>
</protein>
<reference evidence="2" key="1">
    <citation type="submission" date="2018-01" db="EMBL/GenBank/DDBJ databases">
        <title>Draft Genome Sequence of the Radioresistant Bacterium Deinococcus aerius TR0125, Isolated from the Higher Atmosphere above Japan.</title>
        <authorList>
            <person name="Satoh K."/>
            <person name="Arai H."/>
            <person name="Sanzen T."/>
            <person name="Kawaguchi Y."/>
            <person name="Hayashi H."/>
            <person name="Yokobori S."/>
            <person name="Yamagishi A."/>
            <person name="Oono Y."/>
            <person name="Narumi I."/>
        </authorList>
    </citation>
    <scope>NUCLEOTIDE SEQUENCE [LARGE SCALE GENOMIC DNA]</scope>
    <source>
        <strain evidence="2">TR0125</strain>
    </source>
</reference>
<name>A0A2I9D5E0_9DEIO</name>
<dbReference type="AlphaFoldDB" id="A0A2I9D5E0"/>
<keyword evidence="2" id="KW-1185">Reference proteome</keyword>
<dbReference type="RefSeq" id="WP_103129278.1">
    <property type="nucleotide sequence ID" value="NZ_BFAG01000006.1"/>
</dbReference>
<organism evidence="1 2">
    <name type="scientific">Deinococcus aerius</name>
    <dbReference type="NCBI Taxonomy" id="200253"/>
    <lineage>
        <taxon>Bacteria</taxon>
        <taxon>Thermotogati</taxon>
        <taxon>Deinococcota</taxon>
        <taxon>Deinococci</taxon>
        <taxon>Deinococcales</taxon>
        <taxon>Deinococcaceae</taxon>
        <taxon>Deinococcus</taxon>
    </lineage>
</organism>
<sequence length="84" mass="10000">MPAPKCPETGKISFQGRNGARAWVRDHRYRHAGRQGAFRAYLCPFCHYWHLTRQRPRWGALENTGRFHRRADDRRHYHGDPADD</sequence>